<feature type="domain" description="Glycosyl transferase family 1" evidence="1">
    <location>
        <begin position="167"/>
        <end position="328"/>
    </location>
</feature>
<organism evidence="2 3">
    <name type="scientific">Salipiger mangrovisoli</name>
    <dbReference type="NCBI Taxonomy" id="2865933"/>
    <lineage>
        <taxon>Bacteria</taxon>
        <taxon>Pseudomonadati</taxon>
        <taxon>Pseudomonadota</taxon>
        <taxon>Alphaproteobacteria</taxon>
        <taxon>Rhodobacterales</taxon>
        <taxon>Roseobacteraceae</taxon>
        <taxon>Salipiger</taxon>
    </lineage>
</organism>
<dbReference type="SUPFAM" id="SSF53756">
    <property type="entry name" value="UDP-Glycosyltransferase/glycogen phosphorylase"/>
    <property type="match status" value="1"/>
</dbReference>
<comment type="caution">
    <text evidence="2">The sequence shown here is derived from an EMBL/GenBank/DDBJ whole genome shotgun (WGS) entry which is preliminary data.</text>
</comment>
<dbReference type="PANTHER" id="PTHR12526">
    <property type="entry name" value="GLYCOSYLTRANSFERASE"/>
    <property type="match status" value="1"/>
</dbReference>
<dbReference type="RefSeq" id="WP_194134901.1">
    <property type="nucleotide sequence ID" value="NZ_JADFFK010000008.1"/>
</dbReference>
<dbReference type="Pfam" id="PF00534">
    <property type="entry name" value="Glycos_transf_1"/>
    <property type="match status" value="1"/>
</dbReference>
<dbReference type="Proteomes" id="UP000607796">
    <property type="component" value="Unassembled WGS sequence"/>
</dbReference>
<dbReference type="Gene3D" id="3.40.50.2000">
    <property type="entry name" value="Glycogen Phosphorylase B"/>
    <property type="match status" value="2"/>
</dbReference>
<evidence type="ECO:0000313" key="2">
    <source>
        <dbReference type="EMBL" id="MBE9637590.1"/>
    </source>
</evidence>
<keyword evidence="3" id="KW-1185">Reference proteome</keyword>
<dbReference type="PANTHER" id="PTHR12526:SF635">
    <property type="entry name" value="GLYCOSYL TRANSFERASE GROUP 1"/>
    <property type="match status" value="1"/>
</dbReference>
<evidence type="ECO:0000259" key="1">
    <source>
        <dbReference type="Pfam" id="PF00534"/>
    </source>
</evidence>
<evidence type="ECO:0000313" key="3">
    <source>
        <dbReference type="Proteomes" id="UP000607796"/>
    </source>
</evidence>
<sequence>MSKVRPRILFVVERFHTNLWEATRALDAAQIDVAVWGSGSGRTEDHSVVAPRLFPYDADPEAFRAAWQALQPDVVILRNVAAHRRSVAKLARQSGTPMWFYDLNPYHWREPLKRRLTRRFQGLPLRRVTPVLGLDNGLRPNRDARYIPWPVMAAPEASADDLVQRADGPVTVLCVAKLHNPRKNQGMVIDALRAQGRAGKVRLLLAGTTGDPEQNAPQIAALQKLAAEEPWLELHANVPFRDMPRLYRQTDVCILPSVREPLGFAPVESMAYGCVPVISTDAGSAGYLQHGVNGLHVDVAQPGAVEAALTSLIEDPSLRQRLGTAAKRTAEDELGARRFVERMRALLRESGVEA</sequence>
<name>A0ABR9X1Z5_9RHOB</name>
<accession>A0ABR9X1Z5</accession>
<dbReference type="EMBL" id="JADFFK010000008">
    <property type="protein sequence ID" value="MBE9637590.1"/>
    <property type="molecule type" value="Genomic_DNA"/>
</dbReference>
<reference evidence="2 3" key="1">
    <citation type="journal article" date="2021" name="Int. J. Syst. Evol. Microbiol.">
        <title>Salipiger mangrovisoli sp. nov., isolated from mangrove soil and the proposal for the reclassification of Paraphaeobacter pallidus as Salipiger pallidus comb. nov.</title>
        <authorList>
            <person name="Du J."/>
            <person name="Liu Y."/>
            <person name="Pei T."/>
            <person name="Deng M.R."/>
            <person name="Zhu H."/>
        </authorList>
    </citation>
    <scope>NUCLEOTIDE SEQUENCE [LARGE SCALE GENOMIC DNA]</scope>
    <source>
        <strain evidence="2 3">6D45A</strain>
    </source>
</reference>
<proteinExistence type="predicted"/>
<gene>
    <name evidence="2" type="ORF">IQ782_12115</name>
</gene>
<dbReference type="CDD" id="cd03801">
    <property type="entry name" value="GT4_PimA-like"/>
    <property type="match status" value="1"/>
</dbReference>
<protein>
    <submittedName>
        <fullName evidence="2">Glycosyltransferase family 4 protein</fullName>
    </submittedName>
</protein>
<dbReference type="InterPro" id="IPR001296">
    <property type="entry name" value="Glyco_trans_1"/>
</dbReference>